<accession>A0AA36IKN3</accession>
<protein>
    <recommendedName>
        <fullName evidence="8">Chromosome segregation in meiosis protein 3 domain-containing protein</fullName>
    </recommendedName>
</protein>
<evidence type="ECO:0000259" key="8">
    <source>
        <dbReference type="Pfam" id="PF07962"/>
    </source>
</evidence>
<evidence type="ECO:0000256" key="7">
    <source>
        <dbReference type="SAM" id="MobiDB-lite"/>
    </source>
</evidence>
<sequence length="254" mass="28640">MSRQPTADMSRLLISRVAQCSTLLARNLPAPRRPPPAARRRPSAVRAECLSLPCGGVPALWQAQESNKSETHGEANSDSGGMAEEPRVHGGDLDLDVKDKAEVVPFTRSKKPKLTHQVFFEEKGLKKVIRDFPKLKFKGKGNEFEDLKALMAAYKKWFKELYPFQDDLEDLIWKSRAVLEQKEKTELGVESDPRHQLHLLRYQYKSQKVESDITAREAFGFGSASKPAEVPEEGFGPTEEMFEEEDVFGFGGME</sequence>
<feature type="domain" description="Chromosome segregation in meiosis protein 3" evidence="8">
    <location>
        <begin position="113"/>
        <end position="163"/>
    </location>
</feature>
<keyword evidence="4 6" id="KW-0539">Nucleus</keyword>
<dbReference type="EMBL" id="CAUJNA010001701">
    <property type="protein sequence ID" value="CAJ1388494.1"/>
    <property type="molecule type" value="Genomic_DNA"/>
</dbReference>
<dbReference type="PANTHER" id="PTHR13220">
    <property type="entry name" value="TIMELESS INTERACTING-RELATED"/>
    <property type="match status" value="1"/>
</dbReference>
<comment type="function">
    <text evidence="6">Plays an important role in the control of DNA replication and the maintenance of replication fork stability.</text>
</comment>
<dbReference type="Proteomes" id="UP001178507">
    <property type="component" value="Unassembled WGS sequence"/>
</dbReference>
<keyword evidence="5 6" id="KW-0131">Cell cycle</keyword>
<feature type="region of interest" description="Disordered" evidence="7">
    <location>
        <begin position="25"/>
        <end position="44"/>
    </location>
</feature>
<evidence type="ECO:0000256" key="4">
    <source>
        <dbReference type="ARBA" id="ARBA00023242"/>
    </source>
</evidence>
<evidence type="ECO:0000313" key="9">
    <source>
        <dbReference type="EMBL" id="CAJ1388494.1"/>
    </source>
</evidence>
<evidence type="ECO:0000256" key="6">
    <source>
        <dbReference type="RuleBase" id="RU366049"/>
    </source>
</evidence>
<evidence type="ECO:0000313" key="10">
    <source>
        <dbReference type="Proteomes" id="UP001178507"/>
    </source>
</evidence>
<dbReference type="GO" id="GO:0031298">
    <property type="term" value="C:replication fork protection complex"/>
    <property type="evidence" value="ECO:0007669"/>
    <property type="project" value="TreeGrafter"/>
</dbReference>
<comment type="subcellular location">
    <subcellularLocation>
        <location evidence="1 6">Nucleus</location>
    </subcellularLocation>
</comment>
<dbReference type="GO" id="GO:0043111">
    <property type="term" value="P:replication fork arrest"/>
    <property type="evidence" value="ECO:0007669"/>
    <property type="project" value="TreeGrafter"/>
</dbReference>
<evidence type="ECO:0000256" key="2">
    <source>
        <dbReference type="ARBA" id="ARBA00006075"/>
    </source>
</evidence>
<feature type="region of interest" description="Disordered" evidence="7">
    <location>
        <begin position="65"/>
        <end position="94"/>
    </location>
</feature>
<dbReference type="Pfam" id="PF07962">
    <property type="entry name" value="Swi3"/>
    <property type="match status" value="1"/>
</dbReference>
<name>A0AA36IKN3_9DINO</name>
<evidence type="ECO:0000256" key="3">
    <source>
        <dbReference type="ARBA" id="ARBA00022763"/>
    </source>
</evidence>
<dbReference type="GO" id="GO:0003677">
    <property type="term" value="F:DNA binding"/>
    <property type="evidence" value="ECO:0007669"/>
    <property type="project" value="TreeGrafter"/>
</dbReference>
<dbReference type="GO" id="GO:0000076">
    <property type="term" value="P:DNA replication checkpoint signaling"/>
    <property type="evidence" value="ECO:0007669"/>
    <property type="project" value="UniProtKB-UniRule"/>
</dbReference>
<dbReference type="InterPro" id="IPR012923">
    <property type="entry name" value="Csm3"/>
</dbReference>
<dbReference type="GO" id="GO:0031297">
    <property type="term" value="P:replication fork processing"/>
    <property type="evidence" value="ECO:0007669"/>
    <property type="project" value="UniProtKB-UniRule"/>
</dbReference>
<organism evidence="9 10">
    <name type="scientific">Effrenium voratum</name>
    <dbReference type="NCBI Taxonomy" id="2562239"/>
    <lineage>
        <taxon>Eukaryota</taxon>
        <taxon>Sar</taxon>
        <taxon>Alveolata</taxon>
        <taxon>Dinophyceae</taxon>
        <taxon>Suessiales</taxon>
        <taxon>Symbiodiniaceae</taxon>
        <taxon>Effrenium</taxon>
    </lineage>
</organism>
<comment type="caution">
    <text evidence="9">The sequence shown here is derived from an EMBL/GenBank/DDBJ whole genome shotgun (WGS) entry which is preliminary data.</text>
</comment>
<dbReference type="AlphaFoldDB" id="A0AA36IKN3"/>
<dbReference type="PANTHER" id="PTHR13220:SF11">
    <property type="entry name" value="TIMELESS-INTERACTING PROTEIN"/>
    <property type="match status" value="1"/>
</dbReference>
<keyword evidence="10" id="KW-1185">Reference proteome</keyword>
<evidence type="ECO:0000256" key="5">
    <source>
        <dbReference type="ARBA" id="ARBA00023306"/>
    </source>
</evidence>
<keyword evidence="3 6" id="KW-0227">DNA damage</keyword>
<proteinExistence type="inferred from homology"/>
<reference evidence="9" key="1">
    <citation type="submission" date="2023-08" db="EMBL/GenBank/DDBJ databases">
        <authorList>
            <person name="Chen Y."/>
            <person name="Shah S."/>
            <person name="Dougan E. K."/>
            <person name="Thang M."/>
            <person name="Chan C."/>
        </authorList>
    </citation>
    <scope>NUCLEOTIDE SEQUENCE</scope>
</reference>
<evidence type="ECO:0000256" key="1">
    <source>
        <dbReference type="ARBA" id="ARBA00004123"/>
    </source>
</evidence>
<dbReference type="InterPro" id="IPR040038">
    <property type="entry name" value="TIPIN/Csm3/Swi3"/>
</dbReference>
<dbReference type="GO" id="GO:0006974">
    <property type="term" value="P:DNA damage response"/>
    <property type="evidence" value="ECO:0007669"/>
    <property type="project" value="UniProtKB-KW"/>
</dbReference>
<feature type="compositionally biased region" description="Basic and acidic residues" evidence="7">
    <location>
        <begin position="84"/>
        <end position="94"/>
    </location>
</feature>
<gene>
    <name evidence="9" type="ORF">EVOR1521_LOCUS14346</name>
</gene>
<comment type="similarity">
    <text evidence="2 6">Belongs to the CSM3 family.</text>
</comment>